<keyword evidence="4" id="KW-1185">Reference proteome</keyword>
<organism evidence="3 4">
    <name type="scientific">Perkinsus olseni</name>
    <name type="common">Perkinsus atlanticus</name>
    <dbReference type="NCBI Taxonomy" id="32597"/>
    <lineage>
        <taxon>Eukaryota</taxon>
        <taxon>Sar</taxon>
        <taxon>Alveolata</taxon>
        <taxon>Perkinsozoa</taxon>
        <taxon>Perkinsea</taxon>
        <taxon>Perkinsida</taxon>
        <taxon>Perkinsidae</taxon>
        <taxon>Perkinsus</taxon>
    </lineage>
</organism>
<dbReference type="AlphaFoldDB" id="A0A7J6S646"/>
<dbReference type="EMBL" id="JABANO010021006">
    <property type="protein sequence ID" value="KAF4727530.1"/>
    <property type="molecule type" value="Genomic_DNA"/>
</dbReference>
<evidence type="ECO:0000256" key="2">
    <source>
        <dbReference type="SAM" id="MobiDB-lite"/>
    </source>
</evidence>
<feature type="region of interest" description="Disordered" evidence="2">
    <location>
        <begin position="1"/>
        <end position="23"/>
    </location>
</feature>
<gene>
    <name evidence="3" type="ORF">FOZ63_002287</name>
</gene>
<keyword evidence="1" id="KW-0175">Coiled coil</keyword>
<sequence>MNSSVDMSSLAGPSSMRRSLSLATTSSTAALSSELLSQTARHAKEVRGAVGESMQLRQIMEKQEKKISFLIGELKATRAKLNKNEAELQSALVSLDRL</sequence>
<protein>
    <submittedName>
        <fullName evidence="3">Uncharacterized protein</fullName>
    </submittedName>
</protein>
<dbReference type="Proteomes" id="UP000553632">
    <property type="component" value="Unassembled WGS sequence"/>
</dbReference>
<proteinExistence type="predicted"/>
<evidence type="ECO:0000313" key="4">
    <source>
        <dbReference type="Proteomes" id="UP000553632"/>
    </source>
</evidence>
<accession>A0A7J6S646</accession>
<name>A0A7J6S646_PEROL</name>
<comment type="caution">
    <text evidence="3">The sequence shown here is derived from an EMBL/GenBank/DDBJ whole genome shotgun (WGS) entry which is preliminary data.</text>
</comment>
<feature type="coiled-coil region" evidence="1">
    <location>
        <begin position="60"/>
        <end position="91"/>
    </location>
</feature>
<evidence type="ECO:0000313" key="3">
    <source>
        <dbReference type="EMBL" id="KAF4727530.1"/>
    </source>
</evidence>
<reference evidence="3 4" key="1">
    <citation type="submission" date="2020-04" db="EMBL/GenBank/DDBJ databases">
        <title>Perkinsus olseni comparative genomics.</title>
        <authorList>
            <person name="Bogema D.R."/>
        </authorList>
    </citation>
    <scope>NUCLEOTIDE SEQUENCE [LARGE SCALE GENOMIC DNA]</scope>
    <source>
        <strain evidence="3 4">ATCC PRA-207</strain>
    </source>
</reference>
<evidence type="ECO:0000256" key="1">
    <source>
        <dbReference type="SAM" id="Coils"/>
    </source>
</evidence>
<feature type="non-terminal residue" evidence="3">
    <location>
        <position position="1"/>
    </location>
</feature>